<sequence>MTPNYNLQITVVRGTGLHEQRLPMRAMDLTNRYALPVDADVQEGDRIEQELPNGRTQTVHVTKVDVLQSPFPGGASLDHTEAHYSTAPPTPAAVAGGTTWNVTATNI</sequence>
<protein>
    <submittedName>
        <fullName evidence="2">Uncharacterized protein</fullName>
    </submittedName>
</protein>
<dbReference type="RefSeq" id="WP_274997699.1">
    <property type="nucleotide sequence ID" value="NZ_JAJQQP010000017.1"/>
</dbReference>
<accession>A0ABU2CIE4</accession>
<feature type="region of interest" description="Disordered" evidence="1">
    <location>
        <begin position="70"/>
        <end position="90"/>
    </location>
</feature>
<evidence type="ECO:0000313" key="3">
    <source>
        <dbReference type="Proteomes" id="UP001183585"/>
    </source>
</evidence>
<name>A0ABU2CIE4_9MICO</name>
<evidence type="ECO:0000313" key="2">
    <source>
        <dbReference type="EMBL" id="MDR7381111.1"/>
    </source>
</evidence>
<proteinExistence type="predicted"/>
<comment type="caution">
    <text evidence="2">The sequence shown here is derived from an EMBL/GenBank/DDBJ whole genome shotgun (WGS) entry which is preliminary data.</text>
</comment>
<reference evidence="2 3" key="1">
    <citation type="submission" date="2023-07" db="EMBL/GenBank/DDBJ databases">
        <title>Sequencing the genomes of 1000 actinobacteria strains.</title>
        <authorList>
            <person name="Klenk H.-P."/>
        </authorList>
    </citation>
    <scope>NUCLEOTIDE SEQUENCE [LARGE SCALE GENOMIC DNA]</scope>
    <source>
        <strain evidence="2 3">DSM 45554</strain>
    </source>
</reference>
<evidence type="ECO:0000256" key="1">
    <source>
        <dbReference type="SAM" id="MobiDB-lite"/>
    </source>
</evidence>
<keyword evidence="3" id="KW-1185">Reference proteome</keyword>
<gene>
    <name evidence="2" type="ORF">J2S48_000626</name>
</gene>
<dbReference type="EMBL" id="JAVDYE010000001">
    <property type="protein sequence ID" value="MDR7381111.1"/>
    <property type="molecule type" value="Genomic_DNA"/>
</dbReference>
<dbReference type="Proteomes" id="UP001183585">
    <property type="component" value="Unassembled WGS sequence"/>
</dbReference>
<organism evidence="2 3">
    <name type="scientific">Promicromonospora iranensis</name>
    <dbReference type="NCBI Taxonomy" id="1105144"/>
    <lineage>
        <taxon>Bacteria</taxon>
        <taxon>Bacillati</taxon>
        <taxon>Actinomycetota</taxon>
        <taxon>Actinomycetes</taxon>
        <taxon>Micrococcales</taxon>
        <taxon>Promicromonosporaceae</taxon>
        <taxon>Promicromonospora</taxon>
    </lineage>
</organism>